<sequence>MAEETMADPWQECMDYAVTLARKAGEIICEALKKEIAVMVKSSPADLVTVTDQRVENMIISSIKEKYPSHSFIGEESVAAGAGSILTDNPTWIIDPIDGTTNFVHRFPFVAVSIGFVVSKKMEFGVVFSCVEDKMYTARKGKGAFCNGQKLHVSQQQDITKALIVSELGSNREPEVLKTILSNMQKLLSIPIHGIRAVGTAAVNMCLVATGGADAYYEMGIHCWDMAGAGVIITEAGGVLLDISGGPFDLMSRRIIAANSQVLAERIAKEIQSIPFQRDDAAH</sequence>
<comment type="caution">
    <text evidence="1">The sequence shown here is derived from an EMBL/GenBank/DDBJ whole genome shotgun (WGS) entry which is preliminary data.</text>
</comment>
<proteinExistence type="predicted"/>
<keyword evidence="2" id="KW-1185">Reference proteome</keyword>
<protein>
    <submittedName>
        <fullName evidence="1">Inositol monophosphatase 1</fullName>
    </submittedName>
</protein>
<organism evidence="1 2">
    <name type="scientific">Sphaerodactylus townsendi</name>
    <dbReference type="NCBI Taxonomy" id="933632"/>
    <lineage>
        <taxon>Eukaryota</taxon>
        <taxon>Metazoa</taxon>
        <taxon>Chordata</taxon>
        <taxon>Craniata</taxon>
        <taxon>Vertebrata</taxon>
        <taxon>Euteleostomi</taxon>
        <taxon>Lepidosauria</taxon>
        <taxon>Squamata</taxon>
        <taxon>Bifurcata</taxon>
        <taxon>Gekkota</taxon>
        <taxon>Sphaerodactylidae</taxon>
        <taxon>Sphaerodactylus</taxon>
    </lineage>
</organism>
<dbReference type="EMBL" id="CM037622">
    <property type="protein sequence ID" value="KAH8003868.1"/>
    <property type="molecule type" value="Genomic_DNA"/>
</dbReference>
<gene>
    <name evidence="1" type="primary">IMPA1</name>
    <name evidence="1" type="ORF">K3G42_025003</name>
</gene>
<name>A0ACB8FEK4_9SAUR</name>
<accession>A0ACB8FEK4</accession>
<reference evidence="1" key="1">
    <citation type="submission" date="2021-08" db="EMBL/GenBank/DDBJ databases">
        <title>The first chromosome-level gecko genome reveals the dynamic sex chromosomes of Neotropical dwarf geckos (Sphaerodactylidae: Sphaerodactylus).</title>
        <authorList>
            <person name="Pinto B.J."/>
            <person name="Keating S.E."/>
            <person name="Gamble T."/>
        </authorList>
    </citation>
    <scope>NUCLEOTIDE SEQUENCE</scope>
    <source>
        <strain evidence="1">TG3544</strain>
    </source>
</reference>
<evidence type="ECO:0000313" key="1">
    <source>
        <dbReference type="EMBL" id="KAH8003868.1"/>
    </source>
</evidence>
<dbReference type="Proteomes" id="UP000827872">
    <property type="component" value="Linkage Group LG09"/>
</dbReference>
<evidence type="ECO:0000313" key="2">
    <source>
        <dbReference type="Proteomes" id="UP000827872"/>
    </source>
</evidence>